<reference evidence="1 2" key="1">
    <citation type="submission" date="2016-11" db="EMBL/GenBank/DDBJ databases">
        <authorList>
            <person name="Jaros S."/>
            <person name="Januszkiewicz K."/>
            <person name="Wedrychowicz H."/>
        </authorList>
    </citation>
    <scope>NUCLEOTIDE SEQUENCE [LARGE SCALE GENOMIC DNA]</scope>
    <source>
        <strain evidence="1 2">DSM 17477</strain>
    </source>
</reference>
<evidence type="ECO:0000313" key="1">
    <source>
        <dbReference type="EMBL" id="SHJ33368.1"/>
    </source>
</evidence>
<dbReference type="Proteomes" id="UP000184052">
    <property type="component" value="Unassembled WGS sequence"/>
</dbReference>
<protein>
    <submittedName>
        <fullName evidence="1">Uncharacterized protein</fullName>
    </submittedName>
</protein>
<accession>A0A1M6IG09</accession>
<name>A0A1M6IG09_9FIRM</name>
<keyword evidence="2" id="KW-1185">Reference proteome</keyword>
<gene>
    <name evidence="1" type="ORF">SAMN02745751_02306</name>
</gene>
<organism evidence="1 2">
    <name type="scientific">Dethiosulfatibacter aminovorans DSM 17477</name>
    <dbReference type="NCBI Taxonomy" id="1121476"/>
    <lineage>
        <taxon>Bacteria</taxon>
        <taxon>Bacillati</taxon>
        <taxon>Bacillota</taxon>
        <taxon>Tissierellia</taxon>
        <taxon>Dethiosulfatibacter</taxon>
    </lineage>
</organism>
<dbReference type="AlphaFoldDB" id="A0A1M6IG09"/>
<dbReference type="STRING" id="1121476.SAMN02745751_02306"/>
<sequence>MNSKKYEEIKELLDSLSEEEFYAMVMKANENLNLDEACTFESASEYSAKSNLNYEFDFSIELSESNDISKAA</sequence>
<dbReference type="RefSeq" id="WP_073049732.1">
    <property type="nucleotide sequence ID" value="NZ_FQZL01000017.1"/>
</dbReference>
<proteinExistence type="predicted"/>
<evidence type="ECO:0000313" key="2">
    <source>
        <dbReference type="Proteomes" id="UP000184052"/>
    </source>
</evidence>
<dbReference type="EMBL" id="FQZL01000017">
    <property type="protein sequence ID" value="SHJ33368.1"/>
    <property type="molecule type" value="Genomic_DNA"/>
</dbReference>